<reference evidence="1 2" key="1">
    <citation type="submission" date="2019-06" db="EMBL/GenBank/DDBJ databases">
        <title>Whole genome shotgun sequence of Brevibacillus parabrevis NBRC 12334.</title>
        <authorList>
            <person name="Hosoyama A."/>
            <person name="Uohara A."/>
            <person name="Ohji S."/>
            <person name="Ichikawa N."/>
        </authorList>
    </citation>
    <scope>NUCLEOTIDE SEQUENCE [LARGE SCALE GENOMIC DNA]</scope>
    <source>
        <strain evidence="1 2">NBRC 12334</strain>
    </source>
</reference>
<dbReference type="Proteomes" id="UP000316882">
    <property type="component" value="Unassembled WGS sequence"/>
</dbReference>
<dbReference type="AlphaFoldDB" id="A0A4Y3PIW6"/>
<proteinExistence type="predicted"/>
<protein>
    <submittedName>
        <fullName evidence="1">Uncharacterized protein</fullName>
    </submittedName>
</protein>
<name>A0A4Y3PIW6_BREPA</name>
<sequence length="96" mass="11199">MQARPAKPSTFFRPFWHFVKAGGYLLELAMQSVKFSRLRQAHNLIKVRRRLCDGYKIGDTLTIDFPMHRELSGKTSVNRELNMLAHDCICQFTEQV</sequence>
<accession>A0A4Y3PIW6</accession>
<comment type="caution">
    <text evidence="1">The sequence shown here is derived from an EMBL/GenBank/DDBJ whole genome shotgun (WGS) entry which is preliminary data.</text>
</comment>
<organism evidence="1 2">
    <name type="scientific">Brevibacillus parabrevis</name>
    <dbReference type="NCBI Taxonomy" id="54914"/>
    <lineage>
        <taxon>Bacteria</taxon>
        <taxon>Bacillati</taxon>
        <taxon>Bacillota</taxon>
        <taxon>Bacilli</taxon>
        <taxon>Bacillales</taxon>
        <taxon>Paenibacillaceae</taxon>
        <taxon>Brevibacillus</taxon>
    </lineage>
</organism>
<gene>
    <name evidence="1" type="ORF">BPA01_29640</name>
</gene>
<dbReference type="EMBL" id="BJMH01000013">
    <property type="protein sequence ID" value="GEB33384.1"/>
    <property type="molecule type" value="Genomic_DNA"/>
</dbReference>
<evidence type="ECO:0000313" key="1">
    <source>
        <dbReference type="EMBL" id="GEB33384.1"/>
    </source>
</evidence>
<keyword evidence="2" id="KW-1185">Reference proteome</keyword>
<evidence type="ECO:0000313" key="2">
    <source>
        <dbReference type="Proteomes" id="UP000316882"/>
    </source>
</evidence>